<proteinExistence type="predicted"/>
<name>A0A6I8S9A3_XENTR</name>
<sequence length="71" mass="8039">MAYINITRKSRRPILNKAGSDIINANSRVRIPFAALMRRKILPILASRMTLNNVGEKKYLSIMSARNIPAK</sequence>
<protein>
    <submittedName>
        <fullName evidence="1">Uncharacterized protein</fullName>
    </submittedName>
</protein>
<reference evidence="1" key="2">
    <citation type="submission" date="2020-05" db="UniProtKB">
        <authorList>
            <consortium name="Ensembl"/>
        </authorList>
    </citation>
    <scope>IDENTIFICATION</scope>
</reference>
<reference evidence="1" key="1">
    <citation type="journal article" date="2010" name="Science">
        <title>The genome of the Western clawed frog Xenopus tropicalis.</title>
        <authorList>
            <person name="Hellsten U."/>
            <person name="Harland R.M."/>
            <person name="Gilchrist M.J."/>
            <person name="Hendrix D."/>
            <person name="Jurka J."/>
            <person name="Kapitonov V."/>
            <person name="Ovcharenko I."/>
            <person name="Putnam N.H."/>
            <person name="Shu S."/>
            <person name="Taher L."/>
            <person name="Blitz I.L."/>
            <person name="Blumberg B."/>
            <person name="Dichmann D.S."/>
            <person name="Dubchak I."/>
            <person name="Amaya E."/>
            <person name="Detter J.C."/>
            <person name="Fletcher R."/>
            <person name="Gerhard D.S."/>
            <person name="Goodstein D."/>
            <person name="Graves T."/>
            <person name="Grigoriev I.V."/>
            <person name="Grimwood J."/>
            <person name="Kawashima T."/>
            <person name="Lindquist E."/>
            <person name="Lucas S.M."/>
            <person name="Mead P.E."/>
            <person name="Mitros T."/>
            <person name="Ogino H."/>
            <person name="Ohta Y."/>
            <person name="Poliakov A.V."/>
            <person name="Pollet N."/>
            <person name="Robert J."/>
            <person name="Salamov A."/>
            <person name="Sater A.K."/>
            <person name="Schmutz J."/>
            <person name="Terry A."/>
            <person name="Vize P.D."/>
            <person name="Warren W.C."/>
            <person name="Wells D."/>
            <person name="Wills A."/>
            <person name="Wilson R.K."/>
            <person name="Zimmerman L.B."/>
            <person name="Zorn A.M."/>
            <person name="Grainger R."/>
            <person name="Grammer T."/>
            <person name="Khokha M.K."/>
            <person name="Richardson P.M."/>
            <person name="Rokhsar D.S."/>
        </authorList>
    </citation>
    <scope>NUCLEOTIDE SEQUENCE [LARGE SCALE GENOMIC DNA]</scope>
    <source>
        <strain evidence="1">Nigerian</strain>
    </source>
</reference>
<dbReference type="AlphaFoldDB" id="A0A6I8S9A3"/>
<organism evidence="1">
    <name type="scientific">Xenopus tropicalis</name>
    <name type="common">Western clawed frog</name>
    <name type="synonym">Silurana tropicalis</name>
    <dbReference type="NCBI Taxonomy" id="8364"/>
    <lineage>
        <taxon>Eukaryota</taxon>
        <taxon>Metazoa</taxon>
        <taxon>Chordata</taxon>
        <taxon>Craniata</taxon>
        <taxon>Vertebrata</taxon>
        <taxon>Euteleostomi</taxon>
        <taxon>Amphibia</taxon>
        <taxon>Batrachia</taxon>
        <taxon>Anura</taxon>
        <taxon>Pipoidea</taxon>
        <taxon>Pipidae</taxon>
        <taxon>Xenopodinae</taxon>
        <taxon>Xenopus</taxon>
        <taxon>Silurana</taxon>
    </lineage>
</organism>
<dbReference type="InParanoid" id="A0A6I8S9A3"/>
<evidence type="ECO:0000313" key="1">
    <source>
        <dbReference type="Ensembl" id="ENSXETP00000089759"/>
    </source>
</evidence>
<dbReference type="Ensembl" id="ENSXETT00000093426">
    <property type="protein sequence ID" value="ENSXETP00000089759"/>
    <property type="gene ID" value="ENSXETG00000034797"/>
</dbReference>
<accession>A0A6I8S9A3</accession>